<proteinExistence type="predicted"/>
<protein>
    <submittedName>
        <fullName evidence="2">Uncharacterized protein</fullName>
    </submittedName>
</protein>
<dbReference type="Proteomes" id="UP000518752">
    <property type="component" value="Unassembled WGS sequence"/>
</dbReference>
<accession>A0A8H5MC78</accession>
<keyword evidence="3" id="KW-1185">Reference proteome</keyword>
<sequence length="65" mass="7049">MSKSRYGPLQEESADTKVSAPDPKTKSSRKLAALFADDSGEDDSQQIAMGAGIRRAMDQLSFRAE</sequence>
<evidence type="ECO:0000313" key="2">
    <source>
        <dbReference type="EMBL" id="KAF5388628.1"/>
    </source>
</evidence>
<gene>
    <name evidence="2" type="ORF">D9757_004859</name>
</gene>
<comment type="caution">
    <text evidence="2">The sequence shown here is derived from an EMBL/GenBank/DDBJ whole genome shotgun (WGS) entry which is preliminary data.</text>
</comment>
<reference evidence="2 3" key="1">
    <citation type="journal article" date="2020" name="ISME J.">
        <title>Uncovering the hidden diversity of litter-decomposition mechanisms in mushroom-forming fungi.</title>
        <authorList>
            <person name="Floudas D."/>
            <person name="Bentzer J."/>
            <person name="Ahren D."/>
            <person name="Johansson T."/>
            <person name="Persson P."/>
            <person name="Tunlid A."/>
        </authorList>
    </citation>
    <scope>NUCLEOTIDE SEQUENCE [LARGE SCALE GENOMIC DNA]</scope>
    <source>
        <strain evidence="2 3">CBS 406.79</strain>
    </source>
</reference>
<name>A0A8H5MC78_9AGAR</name>
<feature type="region of interest" description="Disordered" evidence="1">
    <location>
        <begin position="1"/>
        <end position="29"/>
    </location>
</feature>
<dbReference type="AlphaFoldDB" id="A0A8H5MC78"/>
<evidence type="ECO:0000256" key="1">
    <source>
        <dbReference type="SAM" id="MobiDB-lite"/>
    </source>
</evidence>
<organism evidence="2 3">
    <name type="scientific">Collybiopsis confluens</name>
    <dbReference type="NCBI Taxonomy" id="2823264"/>
    <lineage>
        <taxon>Eukaryota</taxon>
        <taxon>Fungi</taxon>
        <taxon>Dikarya</taxon>
        <taxon>Basidiomycota</taxon>
        <taxon>Agaricomycotina</taxon>
        <taxon>Agaricomycetes</taxon>
        <taxon>Agaricomycetidae</taxon>
        <taxon>Agaricales</taxon>
        <taxon>Marasmiineae</taxon>
        <taxon>Omphalotaceae</taxon>
        <taxon>Collybiopsis</taxon>
    </lineage>
</organism>
<evidence type="ECO:0000313" key="3">
    <source>
        <dbReference type="Proteomes" id="UP000518752"/>
    </source>
</evidence>
<dbReference type="EMBL" id="JAACJN010000028">
    <property type="protein sequence ID" value="KAF5388628.1"/>
    <property type="molecule type" value="Genomic_DNA"/>
</dbReference>